<protein>
    <submittedName>
        <fullName evidence="1">Uncharacterized protein</fullName>
    </submittedName>
</protein>
<gene>
    <name evidence="1" type="ORF">FRX31_012935</name>
</gene>
<name>A0A7J6WJD2_THATH</name>
<accession>A0A7J6WJD2</accession>
<evidence type="ECO:0000313" key="2">
    <source>
        <dbReference type="Proteomes" id="UP000554482"/>
    </source>
</evidence>
<proteinExistence type="predicted"/>
<evidence type="ECO:0000313" key="1">
    <source>
        <dbReference type="EMBL" id="KAF5197476.1"/>
    </source>
</evidence>
<dbReference type="AlphaFoldDB" id="A0A7J6WJD2"/>
<reference evidence="1 2" key="1">
    <citation type="submission" date="2020-06" db="EMBL/GenBank/DDBJ databases">
        <title>Transcriptomic and genomic resources for Thalictrum thalictroides and T. hernandezii: Facilitating candidate gene discovery in an emerging model plant lineage.</title>
        <authorList>
            <person name="Arias T."/>
            <person name="Riano-Pachon D.M."/>
            <person name="Di Stilio V.S."/>
        </authorList>
    </citation>
    <scope>NUCLEOTIDE SEQUENCE [LARGE SCALE GENOMIC DNA]</scope>
    <source>
        <strain evidence="2">cv. WT478/WT964</strain>
        <tissue evidence="1">Leaves</tissue>
    </source>
</reference>
<comment type="caution">
    <text evidence="1">The sequence shown here is derived from an EMBL/GenBank/DDBJ whole genome shotgun (WGS) entry which is preliminary data.</text>
</comment>
<keyword evidence="2" id="KW-1185">Reference proteome</keyword>
<dbReference type="EMBL" id="JABWDY010014659">
    <property type="protein sequence ID" value="KAF5197476.1"/>
    <property type="molecule type" value="Genomic_DNA"/>
</dbReference>
<organism evidence="1 2">
    <name type="scientific">Thalictrum thalictroides</name>
    <name type="common">Rue-anemone</name>
    <name type="synonym">Anemone thalictroides</name>
    <dbReference type="NCBI Taxonomy" id="46969"/>
    <lineage>
        <taxon>Eukaryota</taxon>
        <taxon>Viridiplantae</taxon>
        <taxon>Streptophyta</taxon>
        <taxon>Embryophyta</taxon>
        <taxon>Tracheophyta</taxon>
        <taxon>Spermatophyta</taxon>
        <taxon>Magnoliopsida</taxon>
        <taxon>Ranunculales</taxon>
        <taxon>Ranunculaceae</taxon>
        <taxon>Thalictroideae</taxon>
        <taxon>Thalictrum</taxon>
    </lineage>
</organism>
<dbReference type="Proteomes" id="UP000554482">
    <property type="component" value="Unassembled WGS sequence"/>
</dbReference>
<sequence>FAFIRKRPFPFLLPSIRSETTFRRKTNTKRTKKLVSLIRIIDLFPISSKFSFFLIQLSKIIIIRCDR</sequence>
<feature type="non-terminal residue" evidence="1">
    <location>
        <position position="1"/>
    </location>
</feature>